<evidence type="ECO:0000256" key="1">
    <source>
        <dbReference type="ARBA" id="ARBA00009346"/>
    </source>
</evidence>
<dbReference type="InterPro" id="IPR000290">
    <property type="entry name" value="Colicin_pyocin"/>
</dbReference>
<dbReference type="SUPFAM" id="SSF47345">
    <property type="entry name" value="Colicin E immunity proteins"/>
    <property type="match status" value="1"/>
</dbReference>
<dbReference type="KEGG" id="lbq:CKQ53_07765"/>
<dbReference type="EMBL" id="CP023009">
    <property type="protein sequence ID" value="AXW86894.1"/>
    <property type="molecule type" value="Genomic_DNA"/>
</dbReference>
<dbReference type="CDD" id="cd16363">
    <property type="entry name" value="Col_Im_like"/>
    <property type="match status" value="1"/>
</dbReference>
<protein>
    <submittedName>
        <fullName evidence="3">Bacteriocin immunity protein</fullName>
    </submittedName>
</protein>
<dbReference type="PRINTS" id="PR01299">
    <property type="entry name" value="PYOCIN"/>
</dbReference>
<proteinExistence type="inferred from homology"/>
<accession>A0AAD0SFG6</accession>
<dbReference type="InterPro" id="IPR035900">
    <property type="entry name" value="Colicin_E_sf"/>
</dbReference>
<sequence length="106" mass="12373">MKLKKNINDYTESEFIDFLKKFFENPNKFKGRELKNHIGKLVSHFEKIVEHPEGNGLIFNPSDDRDDSPEAVINEIKRWRKSQGLSLFKYLDCSCHGRQSSPISES</sequence>
<organism evidence="3 4">
    <name type="scientific">Lonsdalea britannica</name>
    <dbReference type="NCBI Taxonomy" id="1082704"/>
    <lineage>
        <taxon>Bacteria</taxon>
        <taxon>Pseudomonadati</taxon>
        <taxon>Pseudomonadota</taxon>
        <taxon>Gammaproteobacteria</taxon>
        <taxon>Enterobacterales</taxon>
        <taxon>Pectobacteriaceae</taxon>
        <taxon>Lonsdalea</taxon>
    </lineage>
</organism>
<dbReference type="AlphaFoldDB" id="A0AAD0SFG6"/>
<name>A0AAD0SFG6_9GAMM</name>
<gene>
    <name evidence="3" type="ORF">CKQ53_07765</name>
</gene>
<dbReference type="RefSeq" id="WP_094118251.1">
    <property type="nucleotide sequence ID" value="NZ_CP023009.1"/>
</dbReference>
<evidence type="ECO:0000313" key="4">
    <source>
        <dbReference type="Proteomes" id="UP000263881"/>
    </source>
</evidence>
<dbReference type="Proteomes" id="UP000263881">
    <property type="component" value="Chromosome"/>
</dbReference>
<evidence type="ECO:0000256" key="2">
    <source>
        <dbReference type="ARBA" id="ARBA00023025"/>
    </source>
</evidence>
<dbReference type="Pfam" id="PF01320">
    <property type="entry name" value="Colicin_Pyocin"/>
    <property type="match status" value="1"/>
</dbReference>
<evidence type="ECO:0000313" key="3">
    <source>
        <dbReference type="EMBL" id="AXW86894.1"/>
    </source>
</evidence>
<keyword evidence="4" id="KW-1185">Reference proteome</keyword>
<dbReference type="GO" id="GO:0030153">
    <property type="term" value="P:bacteriocin immunity"/>
    <property type="evidence" value="ECO:0007669"/>
    <property type="project" value="UniProtKB-KW"/>
</dbReference>
<dbReference type="Gene3D" id="1.10.1200.20">
    <property type="entry name" value="Colicin E immunity protein"/>
    <property type="match status" value="1"/>
</dbReference>
<dbReference type="GO" id="GO:0015643">
    <property type="term" value="F:toxic substance binding"/>
    <property type="evidence" value="ECO:0007669"/>
    <property type="project" value="InterPro"/>
</dbReference>
<reference evidence="3 4" key="1">
    <citation type="submission" date="2017-08" db="EMBL/GenBank/DDBJ databases">
        <title>Comparative genomics of bacteria isolated from necrotic lesions of AOD affected trees.</title>
        <authorList>
            <person name="Doonan J."/>
            <person name="Denman S."/>
            <person name="McDonald J.E."/>
        </authorList>
    </citation>
    <scope>NUCLEOTIDE SEQUENCE [LARGE SCALE GENOMIC DNA]</scope>
    <source>
        <strain evidence="3 4">477</strain>
    </source>
</reference>
<keyword evidence="2" id="KW-0079">Bacteriocin immunity</keyword>
<comment type="similarity">
    <text evidence="1">Belongs to the colicins ColE2/ColE8/ColE9 and pyocins S1/S2 family.</text>
</comment>